<sequence>GYAGFAMLRCGNTFSTKVDIQPPIQHSSGTFSMFLTILFQQYELPITTTLDRIFLVTKSLPYNRPRTDINVHYVIVDRIPASIKNCELVVGGRSASSNMSSDLAHPPMDW</sequence>
<evidence type="ECO:0000313" key="1">
    <source>
        <dbReference type="EMBL" id="GMS92252.1"/>
    </source>
</evidence>
<feature type="non-terminal residue" evidence="1">
    <location>
        <position position="1"/>
    </location>
</feature>
<protein>
    <submittedName>
        <fullName evidence="1">Uncharacterized protein</fullName>
    </submittedName>
</protein>
<dbReference type="AlphaFoldDB" id="A0AAV5TD70"/>
<name>A0AAV5TD70_9BILA</name>
<reference evidence="1" key="1">
    <citation type="submission" date="2023-10" db="EMBL/GenBank/DDBJ databases">
        <title>Genome assembly of Pristionchus species.</title>
        <authorList>
            <person name="Yoshida K."/>
            <person name="Sommer R.J."/>
        </authorList>
    </citation>
    <scope>NUCLEOTIDE SEQUENCE</scope>
    <source>
        <strain evidence="1">RS0144</strain>
    </source>
</reference>
<evidence type="ECO:0000313" key="2">
    <source>
        <dbReference type="Proteomes" id="UP001432027"/>
    </source>
</evidence>
<dbReference type="EMBL" id="BTSX01000004">
    <property type="protein sequence ID" value="GMS92252.1"/>
    <property type="molecule type" value="Genomic_DNA"/>
</dbReference>
<gene>
    <name evidence="1" type="ORF">PENTCL1PPCAC_14427</name>
</gene>
<keyword evidence="2" id="KW-1185">Reference proteome</keyword>
<comment type="caution">
    <text evidence="1">The sequence shown here is derived from an EMBL/GenBank/DDBJ whole genome shotgun (WGS) entry which is preliminary data.</text>
</comment>
<accession>A0AAV5TD70</accession>
<feature type="non-terminal residue" evidence="1">
    <location>
        <position position="110"/>
    </location>
</feature>
<dbReference type="Proteomes" id="UP001432027">
    <property type="component" value="Unassembled WGS sequence"/>
</dbReference>
<proteinExistence type="predicted"/>
<organism evidence="1 2">
    <name type="scientific">Pristionchus entomophagus</name>
    <dbReference type="NCBI Taxonomy" id="358040"/>
    <lineage>
        <taxon>Eukaryota</taxon>
        <taxon>Metazoa</taxon>
        <taxon>Ecdysozoa</taxon>
        <taxon>Nematoda</taxon>
        <taxon>Chromadorea</taxon>
        <taxon>Rhabditida</taxon>
        <taxon>Rhabditina</taxon>
        <taxon>Diplogasteromorpha</taxon>
        <taxon>Diplogasteroidea</taxon>
        <taxon>Neodiplogasteridae</taxon>
        <taxon>Pristionchus</taxon>
    </lineage>
</organism>